<organism evidence="1 2">
    <name type="scientific">Stylophora pistillata</name>
    <name type="common">Smooth cauliflower coral</name>
    <dbReference type="NCBI Taxonomy" id="50429"/>
    <lineage>
        <taxon>Eukaryota</taxon>
        <taxon>Metazoa</taxon>
        <taxon>Cnidaria</taxon>
        <taxon>Anthozoa</taxon>
        <taxon>Hexacorallia</taxon>
        <taxon>Scleractinia</taxon>
        <taxon>Astrocoeniina</taxon>
        <taxon>Pocilloporidae</taxon>
        <taxon>Stylophora</taxon>
    </lineage>
</organism>
<dbReference type="EMBL" id="LSMT01000249">
    <property type="protein sequence ID" value="PFX22143.1"/>
    <property type="molecule type" value="Genomic_DNA"/>
</dbReference>
<sequence length="205" mass="24231">MKDQLPRYLFLTAEIRKAIDKNTKQDGDLSLVLKQLDKEKEMALKQIVRRKEDLKKQILKQRGILPQTSKAIQVYGNRQKMADRGRPHPEELIQTTRPLHRTVSLDETFSTSNMKEQLPRYLLPTDNMRKAIDRNTKQDGDLSLVLKQLDKEKEIASRKMVKRHRKISRSRYSNGEKVCLKRSTQFRFMGMDRKWLIDNDHTLKS</sequence>
<accession>A0A2B4RZD4</accession>
<dbReference type="Proteomes" id="UP000225706">
    <property type="component" value="Unassembled WGS sequence"/>
</dbReference>
<dbReference type="AlphaFoldDB" id="A0A2B4RZD4"/>
<reference evidence="2" key="1">
    <citation type="journal article" date="2017" name="bioRxiv">
        <title>Comparative analysis of the genomes of Stylophora pistillata and Acropora digitifera provides evidence for extensive differences between species of corals.</title>
        <authorList>
            <person name="Voolstra C.R."/>
            <person name="Li Y."/>
            <person name="Liew Y.J."/>
            <person name="Baumgarten S."/>
            <person name="Zoccola D."/>
            <person name="Flot J.-F."/>
            <person name="Tambutte S."/>
            <person name="Allemand D."/>
            <person name="Aranda M."/>
        </authorList>
    </citation>
    <scope>NUCLEOTIDE SEQUENCE [LARGE SCALE GENOMIC DNA]</scope>
</reference>
<proteinExistence type="predicted"/>
<comment type="caution">
    <text evidence="1">The sequence shown here is derived from an EMBL/GenBank/DDBJ whole genome shotgun (WGS) entry which is preliminary data.</text>
</comment>
<gene>
    <name evidence="1" type="ORF">AWC38_SpisGene13343</name>
</gene>
<name>A0A2B4RZD4_STYPI</name>
<evidence type="ECO:0000313" key="1">
    <source>
        <dbReference type="EMBL" id="PFX22143.1"/>
    </source>
</evidence>
<keyword evidence="2" id="KW-1185">Reference proteome</keyword>
<evidence type="ECO:0000313" key="2">
    <source>
        <dbReference type="Proteomes" id="UP000225706"/>
    </source>
</evidence>
<protein>
    <submittedName>
        <fullName evidence="1">Uncharacterized protein</fullName>
    </submittedName>
</protein>